<protein>
    <submittedName>
        <fullName evidence="2">DUF3017 family protein</fullName>
    </submittedName>
</protein>
<name>A0A495K6I6_WILMA</name>
<feature type="transmembrane region" description="Helical" evidence="1">
    <location>
        <begin position="5"/>
        <end position="21"/>
    </location>
</feature>
<evidence type="ECO:0000313" key="2">
    <source>
        <dbReference type="EMBL" id="RKR96164.1"/>
    </source>
</evidence>
<dbReference type="AlphaFoldDB" id="A0A495K6I6"/>
<feature type="transmembrane region" description="Helical" evidence="1">
    <location>
        <begin position="57"/>
        <end position="76"/>
    </location>
</feature>
<comment type="caution">
    <text evidence="2">The sequence shown here is derived from an EMBL/GenBank/DDBJ whole genome shotgun (WGS) entry which is preliminary data.</text>
</comment>
<gene>
    <name evidence="2" type="ORF">DFJ75_3003</name>
</gene>
<dbReference type="Pfam" id="PF11222">
    <property type="entry name" value="DUF3017"/>
    <property type="match status" value="1"/>
</dbReference>
<reference evidence="2 3" key="1">
    <citation type="submission" date="2018-10" db="EMBL/GenBank/DDBJ databases">
        <title>Sequencing the genomes of 1000 actinobacteria strains.</title>
        <authorList>
            <person name="Klenk H.-P."/>
        </authorList>
    </citation>
    <scope>NUCLEOTIDE SEQUENCE [LARGE SCALE GENOMIC DNA]</scope>
    <source>
        <strain evidence="2 3">DSM 44343</strain>
    </source>
</reference>
<evidence type="ECO:0000313" key="3">
    <source>
        <dbReference type="Proteomes" id="UP000274762"/>
    </source>
</evidence>
<organism evidence="2 3">
    <name type="scientific">Williamsia marianensis</name>
    <dbReference type="NCBI Taxonomy" id="85044"/>
    <lineage>
        <taxon>Bacteria</taxon>
        <taxon>Bacillati</taxon>
        <taxon>Actinomycetota</taxon>
        <taxon>Actinomycetes</taxon>
        <taxon>Mycobacteriales</taxon>
        <taxon>Nocardiaceae</taxon>
        <taxon>Williamsia</taxon>
    </lineage>
</organism>
<keyword evidence="1" id="KW-0472">Membrane</keyword>
<proteinExistence type="predicted"/>
<dbReference type="Proteomes" id="UP000274762">
    <property type="component" value="Unassembled WGS sequence"/>
</dbReference>
<dbReference type="InterPro" id="IPR021385">
    <property type="entry name" value="DUF3017"/>
</dbReference>
<accession>A0A495K6I6</accession>
<keyword evidence="1" id="KW-0812">Transmembrane</keyword>
<keyword evidence="1" id="KW-1133">Transmembrane helix</keyword>
<sequence>MQIPFMAVVALVVIAAVFLVFDRWRRGAFVFGSAALLAALLRAILPSSRVGLLEVRGRFADVVAMSLAGVAILWLATSIDPLGTD</sequence>
<feature type="transmembrane region" description="Helical" evidence="1">
    <location>
        <begin position="27"/>
        <end position="45"/>
    </location>
</feature>
<dbReference type="EMBL" id="RBKV01000001">
    <property type="protein sequence ID" value="RKR96164.1"/>
    <property type="molecule type" value="Genomic_DNA"/>
</dbReference>
<evidence type="ECO:0000256" key="1">
    <source>
        <dbReference type="SAM" id="Phobius"/>
    </source>
</evidence>